<evidence type="ECO:0000313" key="1">
    <source>
        <dbReference type="EMBL" id="SDM96149.1"/>
    </source>
</evidence>
<organism evidence="1 2">
    <name type="scientific">Siphonobacter aquaeclarae</name>
    <dbReference type="NCBI Taxonomy" id="563176"/>
    <lineage>
        <taxon>Bacteria</taxon>
        <taxon>Pseudomonadati</taxon>
        <taxon>Bacteroidota</taxon>
        <taxon>Cytophagia</taxon>
        <taxon>Cytophagales</taxon>
        <taxon>Cytophagaceae</taxon>
        <taxon>Siphonobacter</taxon>
    </lineage>
</organism>
<name>A0A1G9XH55_9BACT</name>
<dbReference type="Proteomes" id="UP000198901">
    <property type="component" value="Unassembled WGS sequence"/>
</dbReference>
<dbReference type="AlphaFoldDB" id="A0A1G9XH55"/>
<dbReference type="RefSeq" id="WP_093208239.1">
    <property type="nucleotide sequence ID" value="NZ_FNGS01000011.1"/>
</dbReference>
<dbReference type="Pfam" id="PF20391">
    <property type="entry name" value="DUF6686"/>
    <property type="match status" value="1"/>
</dbReference>
<sequence length="107" mass="12770">MHQHHCFRTLSQRENGYIGYCDSCQSYNVAYQNLLLVFNADDYQYFLEMLKERTNMTYFPTTHGKEIMMRSPIMNLNILLAENELDDLIEMMDELRLLVDAQKILYS</sequence>
<protein>
    <submittedName>
        <fullName evidence="1">Uncharacterized protein</fullName>
    </submittedName>
</protein>
<reference evidence="1 2" key="1">
    <citation type="submission" date="2016-10" db="EMBL/GenBank/DDBJ databases">
        <authorList>
            <person name="de Groot N.N."/>
        </authorList>
    </citation>
    <scope>NUCLEOTIDE SEQUENCE [LARGE SCALE GENOMIC DNA]</scope>
    <source>
        <strain evidence="1 2">DSM 21668</strain>
    </source>
</reference>
<dbReference type="STRING" id="563176.SAMN04488090_4619"/>
<gene>
    <name evidence="1" type="ORF">SAMN04488090_4619</name>
</gene>
<evidence type="ECO:0000313" key="2">
    <source>
        <dbReference type="Proteomes" id="UP000198901"/>
    </source>
</evidence>
<accession>A0A1G9XH55</accession>
<keyword evidence="2" id="KW-1185">Reference proteome</keyword>
<dbReference type="InterPro" id="IPR046508">
    <property type="entry name" value="DUF6686"/>
</dbReference>
<dbReference type="EMBL" id="FNGS01000011">
    <property type="protein sequence ID" value="SDM96149.1"/>
    <property type="molecule type" value="Genomic_DNA"/>
</dbReference>
<proteinExistence type="predicted"/>
<dbReference type="OrthoDB" id="958244at2"/>